<dbReference type="EMBL" id="LAZR01020018">
    <property type="protein sequence ID" value="KKL90396.1"/>
    <property type="molecule type" value="Genomic_DNA"/>
</dbReference>
<protein>
    <submittedName>
        <fullName evidence="1">Uncharacterized protein</fullName>
    </submittedName>
</protein>
<evidence type="ECO:0000313" key="1">
    <source>
        <dbReference type="EMBL" id="KKL90396.1"/>
    </source>
</evidence>
<organism evidence="1">
    <name type="scientific">marine sediment metagenome</name>
    <dbReference type="NCBI Taxonomy" id="412755"/>
    <lineage>
        <taxon>unclassified sequences</taxon>
        <taxon>metagenomes</taxon>
        <taxon>ecological metagenomes</taxon>
    </lineage>
</organism>
<reference evidence="1" key="1">
    <citation type="journal article" date="2015" name="Nature">
        <title>Complex archaea that bridge the gap between prokaryotes and eukaryotes.</title>
        <authorList>
            <person name="Spang A."/>
            <person name="Saw J.H."/>
            <person name="Jorgensen S.L."/>
            <person name="Zaremba-Niedzwiedzka K."/>
            <person name="Martijn J."/>
            <person name="Lind A.E."/>
            <person name="van Eijk R."/>
            <person name="Schleper C."/>
            <person name="Guy L."/>
            <person name="Ettema T.J."/>
        </authorList>
    </citation>
    <scope>NUCLEOTIDE SEQUENCE</scope>
</reference>
<comment type="caution">
    <text evidence="1">The sequence shown here is derived from an EMBL/GenBank/DDBJ whole genome shotgun (WGS) entry which is preliminary data.</text>
</comment>
<accession>A0A0F9GIR0</accession>
<proteinExistence type="predicted"/>
<sequence>MKSIQVFTKGTILKILSIRQIQNPYYAIVEQHQDKAYALLYSRNGDPQGGKVIDLTKEQLKWIRKNTKKVSEYPK</sequence>
<gene>
    <name evidence="1" type="ORF">LCGC14_1905100</name>
</gene>
<dbReference type="AlphaFoldDB" id="A0A0F9GIR0"/>
<name>A0A0F9GIR0_9ZZZZ</name>